<dbReference type="PRINTS" id="PR00037">
    <property type="entry name" value="HTHLACR"/>
</dbReference>
<dbReference type="SMART" id="SM00420">
    <property type="entry name" value="HTH_DEOR"/>
    <property type="match status" value="1"/>
</dbReference>
<comment type="caution">
    <text evidence="7">The sequence shown here is derived from an EMBL/GenBank/DDBJ whole genome shotgun (WGS) entry which is preliminary data.</text>
</comment>
<dbReference type="EMBL" id="JBHUFZ010000005">
    <property type="protein sequence ID" value="MFD1888893.1"/>
    <property type="molecule type" value="Genomic_DNA"/>
</dbReference>
<dbReference type="Pfam" id="PF00455">
    <property type="entry name" value="DeoRC"/>
    <property type="match status" value="1"/>
</dbReference>
<dbReference type="Proteomes" id="UP001597326">
    <property type="component" value="Unassembled WGS sequence"/>
</dbReference>
<dbReference type="InterPro" id="IPR036388">
    <property type="entry name" value="WH-like_DNA-bd_sf"/>
</dbReference>
<evidence type="ECO:0000313" key="7">
    <source>
        <dbReference type="EMBL" id="MFD1888893.1"/>
    </source>
</evidence>
<dbReference type="PANTHER" id="PTHR30363:SF4">
    <property type="entry name" value="GLYCEROL-3-PHOSPHATE REGULON REPRESSOR"/>
    <property type="match status" value="1"/>
</dbReference>
<accession>A0ABW4RTG7</accession>
<evidence type="ECO:0000313" key="8">
    <source>
        <dbReference type="Proteomes" id="UP001597326"/>
    </source>
</evidence>
<dbReference type="SUPFAM" id="SSF100950">
    <property type="entry name" value="NagB/RpiA/CoA transferase-like"/>
    <property type="match status" value="1"/>
</dbReference>
<dbReference type="Gene3D" id="3.40.50.1360">
    <property type="match status" value="1"/>
</dbReference>
<evidence type="ECO:0000256" key="5">
    <source>
        <dbReference type="ARBA" id="ARBA00024937"/>
    </source>
</evidence>
<dbReference type="InterPro" id="IPR037171">
    <property type="entry name" value="NagB/RpiA_transferase-like"/>
</dbReference>
<keyword evidence="7" id="KW-0238">DNA-binding</keyword>
<dbReference type="SMART" id="SM01134">
    <property type="entry name" value="DeoRC"/>
    <property type="match status" value="1"/>
</dbReference>
<name>A0ABW4RTG7_9ACTN</name>
<dbReference type="InterPro" id="IPR001034">
    <property type="entry name" value="DeoR_HTH"/>
</dbReference>
<dbReference type="InterPro" id="IPR050313">
    <property type="entry name" value="Carb_Metab_HTH_regulators"/>
</dbReference>
<keyword evidence="4" id="KW-0804">Transcription</keyword>
<evidence type="ECO:0000256" key="1">
    <source>
        <dbReference type="ARBA" id="ARBA00021390"/>
    </source>
</evidence>
<keyword evidence="8" id="KW-1185">Reference proteome</keyword>
<evidence type="ECO:0000256" key="2">
    <source>
        <dbReference type="ARBA" id="ARBA00022491"/>
    </source>
</evidence>
<keyword evidence="2" id="KW-0678">Repressor</keyword>
<dbReference type="InterPro" id="IPR036390">
    <property type="entry name" value="WH_DNA-bd_sf"/>
</dbReference>
<dbReference type="Pfam" id="PF08220">
    <property type="entry name" value="HTH_DeoR"/>
    <property type="match status" value="1"/>
</dbReference>
<dbReference type="SUPFAM" id="SSF46785">
    <property type="entry name" value="Winged helix' DNA-binding domain"/>
    <property type="match status" value="1"/>
</dbReference>
<gene>
    <name evidence="7" type="ORF">ACFSCS_01660</name>
</gene>
<comment type="function">
    <text evidence="5">Repressor of the lactose catabolism operon. Galactose-6-phosphate is the inducer.</text>
</comment>
<dbReference type="PROSITE" id="PS51000">
    <property type="entry name" value="HTH_DEOR_2"/>
    <property type="match status" value="1"/>
</dbReference>
<dbReference type="PANTHER" id="PTHR30363">
    <property type="entry name" value="HTH-TYPE TRANSCRIPTIONAL REGULATOR SRLR-RELATED"/>
    <property type="match status" value="1"/>
</dbReference>
<proteinExistence type="predicted"/>
<sequence length="243" mass="24893">MIIRALGQQPISVDTLARLTGASPVTVRRDLTDLEGHGLLRRVHGGAVAVDLRGRPLPYALRAAENADGKAAIAATVAGLVSDDMSVVLDNGSTVVAVAEALVGRPLTALCLSLRTAVALGASREPTIVTPGGPVAPESLRATASASLVALDGFRADLAVVGACSATPTQGLTVTTYEDAQIKKAILAASARVVLAATGDKLQRTSSFRFGSLEDLDDLVTTRDAPPSALDAFREAGVRVHLA</sequence>
<evidence type="ECO:0000256" key="3">
    <source>
        <dbReference type="ARBA" id="ARBA00023015"/>
    </source>
</evidence>
<protein>
    <recommendedName>
        <fullName evidence="1">Lactose phosphotransferase system repressor</fullName>
    </recommendedName>
</protein>
<evidence type="ECO:0000259" key="6">
    <source>
        <dbReference type="PROSITE" id="PS51000"/>
    </source>
</evidence>
<dbReference type="RefSeq" id="WP_386751562.1">
    <property type="nucleotide sequence ID" value="NZ_BAAAIX010000028.1"/>
</dbReference>
<dbReference type="GO" id="GO:0003677">
    <property type="term" value="F:DNA binding"/>
    <property type="evidence" value="ECO:0007669"/>
    <property type="project" value="UniProtKB-KW"/>
</dbReference>
<keyword evidence="3" id="KW-0805">Transcription regulation</keyword>
<dbReference type="InterPro" id="IPR014036">
    <property type="entry name" value="DeoR-like_C"/>
</dbReference>
<dbReference type="Gene3D" id="1.10.10.10">
    <property type="entry name" value="Winged helix-like DNA-binding domain superfamily/Winged helix DNA-binding domain"/>
    <property type="match status" value="1"/>
</dbReference>
<organism evidence="7 8">
    <name type="scientific">Luteococcus peritonei</name>
    <dbReference type="NCBI Taxonomy" id="88874"/>
    <lineage>
        <taxon>Bacteria</taxon>
        <taxon>Bacillati</taxon>
        <taxon>Actinomycetota</taxon>
        <taxon>Actinomycetes</taxon>
        <taxon>Propionibacteriales</taxon>
        <taxon>Propionibacteriaceae</taxon>
        <taxon>Luteococcus</taxon>
    </lineage>
</organism>
<reference evidence="8" key="1">
    <citation type="journal article" date="2019" name="Int. J. Syst. Evol. Microbiol.">
        <title>The Global Catalogue of Microorganisms (GCM) 10K type strain sequencing project: providing services to taxonomists for standard genome sequencing and annotation.</title>
        <authorList>
            <consortium name="The Broad Institute Genomics Platform"/>
            <consortium name="The Broad Institute Genome Sequencing Center for Infectious Disease"/>
            <person name="Wu L."/>
            <person name="Ma J."/>
        </authorList>
    </citation>
    <scope>NUCLEOTIDE SEQUENCE [LARGE SCALE GENOMIC DNA]</scope>
    <source>
        <strain evidence="8">CAIM 431</strain>
    </source>
</reference>
<feature type="domain" description="HTH deoR-type" evidence="6">
    <location>
        <begin position="1"/>
        <end position="49"/>
    </location>
</feature>
<evidence type="ECO:0000256" key="4">
    <source>
        <dbReference type="ARBA" id="ARBA00023163"/>
    </source>
</evidence>